<dbReference type="Pfam" id="PF08867">
    <property type="entry name" value="FRG"/>
    <property type="match status" value="1"/>
</dbReference>
<feature type="domain" description="FRG" evidence="1">
    <location>
        <begin position="117"/>
        <end position="220"/>
    </location>
</feature>
<name>A0A1I0GDX1_9PROT</name>
<gene>
    <name evidence="2" type="ORF">SAMN05216326_1663</name>
</gene>
<dbReference type="Proteomes" id="UP000199345">
    <property type="component" value="Unassembled WGS sequence"/>
</dbReference>
<dbReference type="RefSeq" id="WP_090662141.1">
    <property type="nucleotide sequence ID" value="NZ_FOIA01000066.1"/>
</dbReference>
<evidence type="ECO:0000313" key="3">
    <source>
        <dbReference type="Proteomes" id="UP000199345"/>
    </source>
</evidence>
<organism evidence="2 3">
    <name type="scientific">Nitrosomonas marina</name>
    <dbReference type="NCBI Taxonomy" id="917"/>
    <lineage>
        <taxon>Bacteria</taxon>
        <taxon>Pseudomonadati</taxon>
        <taxon>Pseudomonadota</taxon>
        <taxon>Betaproteobacteria</taxon>
        <taxon>Nitrosomonadales</taxon>
        <taxon>Nitrosomonadaceae</taxon>
        <taxon>Nitrosomonas</taxon>
    </lineage>
</organism>
<evidence type="ECO:0000259" key="1">
    <source>
        <dbReference type="SMART" id="SM00901"/>
    </source>
</evidence>
<dbReference type="InterPro" id="IPR014966">
    <property type="entry name" value="FRG-dom"/>
</dbReference>
<sequence length="456" mass="52577">MKSSATSFNSKWKRAYDQYRQLEKEFSCEPEKEKRFLILLKSAAGGKSSLKNTLREYKANPNLRLPSTKLIAEFQGLADLASSYSTQDSDFVFEDVYHLAFDKLSHLHWPDYNNPISTRNVLYRGQRNDEWDIQAKIYRELPNNNFRLQILRNRATKACWISRVISEELNFSFCDAMAVGQHYSEILEISTWYVDFSWNPWIALFFASDGAITGDVGIIWSIFTNEYNNFSAGQNNPIGPLKLSVPDRIERIKRQNGVFISSVHPLLLKQYIAFGSESRFKQHTGLVFEDSLLNISRKNIYPSNDSILSKLLKLISSSIICKKCEPCTLQCKVPSTLFTDPFDSNTYVQILNNWWKDFHEHYGHPLETAEIHTHTAFTTLASFHSLLQSDEYASTLPSHMRSFRKLKIAIENLFCQKQSLMKISVRQAIIDSYLSQATNNETYSILKGALNKILPY</sequence>
<reference evidence="3" key="1">
    <citation type="submission" date="2016-10" db="EMBL/GenBank/DDBJ databases">
        <authorList>
            <person name="Varghese N."/>
            <person name="Submissions S."/>
        </authorList>
    </citation>
    <scope>NUCLEOTIDE SEQUENCE [LARGE SCALE GENOMIC DNA]</scope>
    <source>
        <strain evidence="3">Nm71</strain>
    </source>
</reference>
<dbReference type="AlphaFoldDB" id="A0A1I0GDX1"/>
<dbReference type="SMART" id="SM00901">
    <property type="entry name" value="FRG"/>
    <property type="match status" value="1"/>
</dbReference>
<dbReference type="OrthoDB" id="9816036at2"/>
<evidence type="ECO:0000313" key="2">
    <source>
        <dbReference type="EMBL" id="SET69063.1"/>
    </source>
</evidence>
<proteinExistence type="predicted"/>
<dbReference type="EMBL" id="FOIA01000066">
    <property type="protein sequence ID" value="SET69063.1"/>
    <property type="molecule type" value="Genomic_DNA"/>
</dbReference>
<accession>A0A1I0GDX1</accession>
<keyword evidence="3" id="KW-1185">Reference proteome</keyword>
<protein>
    <submittedName>
        <fullName evidence="2">FRG domain-containing protein</fullName>
    </submittedName>
</protein>